<feature type="region of interest" description="Disordered" evidence="1">
    <location>
        <begin position="1"/>
        <end position="21"/>
    </location>
</feature>
<dbReference type="RefSeq" id="WP_209991265.1">
    <property type="nucleotide sequence ID" value="NZ_JAGINO010000045.1"/>
</dbReference>
<dbReference type="EMBL" id="JAUSVU010000015">
    <property type="protein sequence ID" value="MDQ0534941.1"/>
    <property type="molecule type" value="Genomic_DNA"/>
</dbReference>
<evidence type="ECO:0000313" key="3">
    <source>
        <dbReference type="Proteomes" id="UP001244552"/>
    </source>
</evidence>
<organism evidence="2 3">
    <name type="scientific">Azospirillum picis</name>
    <dbReference type="NCBI Taxonomy" id="488438"/>
    <lineage>
        <taxon>Bacteria</taxon>
        <taxon>Pseudomonadati</taxon>
        <taxon>Pseudomonadota</taxon>
        <taxon>Alphaproteobacteria</taxon>
        <taxon>Rhodospirillales</taxon>
        <taxon>Azospirillaceae</taxon>
        <taxon>Azospirillum</taxon>
    </lineage>
</organism>
<reference evidence="2 3" key="1">
    <citation type="submission" date="2023-07" db="EMBL/GenBank/DDBJ databases">
        <title>Genomic Encyclopedia of Type Strains, Phase IV (KMG-IV): sequencing the most valuable type-strain genomes for metagenomic binning, comparative biology and taxonomic classification.</title>
        <authorList>
            <person name="Goeker M."/>
        </authorList>
    </citation>
    <scope>NUCLEOTIDE SEQUENCE [LARGE SCALE GENOMIC DNA]</scope>
    <source>
        <strain evidence="2 3">DSM 19922</strain>
    </source>
</reference>
<name>A0ABU0MN94_9PROT</name>
<proteinExistence type="predicted"/>
<dbReference type="Proteomes" id="UP001244552">
    <property type="component" value="Unassembled WGS sequence"/>
</dbReference>
<gene>
    <name evidence="2" type="ORF">QO018_003819</name>
</gene>
<keyword evidence="3" id="KW-1185">Reference proteome</keyword>
<sequence length="121" mass="13583">MSKEITPENKGGDFASSSPRQGELITVDEVITLAKEMMNDERIRKIAYRVKANGFLREKELDIVIKYGKAYLKRNGLSPHKSAATAFSLCRLVAEGRIPSVDSEEAVKRLAKNPFVEKKEK</sequence>
<feature type="compositionally biased region" description="Basic and acidic residues" evidence="1">
    <location>
        <begin position="1"/>
        <end position="11"/>
    </location>
</feature>
<comment type="caution">
    <text evidence="2">The sequence shown here is derived from an EMBL/GenBank/DDBJ whole genome shotgun (WGS) entry which is preliminary data.</text>
</comment>
<evidence type="ECO:0000313" key="2">
    <source>
        <dbReference type="EMBL" id="MDQ0534941.1"/>
    </source>
</evidence>
<accession>A0ABU0MN94</accession>
<evidence type="ECO:0000256" key="1">
    <source>
        <dbReference type="SAM" id="MobiDB-lite"/>
    </source>
</evidence>
<protein>
    <submittedName>
        <fullName evidence="2">Uncharacterized protein</fullName>
    </submittedName>
</protein>